<gene>
    <name evidence="2" type="ORF">COLO4_01743</name>
</gene>
<reference evidence="3" key="1">
    <citation type="submission" date="2013-09" db="EMBL/GenBank/DDBJ databases">
        <title>Corchorus olitorius genome sequencing.</title>
        <authorList>
            <person name="Alam M."/>
            <person name="Haque M.S."/>
            <person name="Islam M.S."/>
            <person name="Emdad E.M."/>
            <person name="Islam M.M."/>
            <person name="Ahmed B."/>
            <person name="Halim A."/>
            <person name="Hossen Q.M.M."/>
            <person name="Hossain M.Z."/>
            <person name="Ahmed R."/>
            <person name="Khan M.M."/>
            <person name="Islam R."/>
            <person name="Rashid M.M."/>
            <person name="Khan S.A."/>
            <person name="Rahman M.S."/>
            <person name="Alam M."/>
            <person name="Yahiya A.S."/>
            <person name="Khan M.S."/>
            <person name="Azam M.S."/>
            <person name="Haque T."/>
            <person name="Lashkar M.Z.H."/>
            <person name="Akhand A.I."/>
            <person name="Morshed G."/>
            <person name="Roy S."/>
            <person name="Uddin K.S."/>
            <person name="Rabeya T."/>
            <person name="Hossain A.S."/>
            <person name="Chowdhury A."/>
            <person name="Snigdha A.R."/>
            <person name="Mortoza M.S."/>
            <person name="Matin S.A."/>
            <person name="Hoque S.M.E."/>
            <person name="Islam M.K."/>
            <person name="Roy D.K."/>
            <person name="Haider R."/>
            <person name="Moosa M.M."/>
            <person name="Elias S.M."/>
            <person name="Hasan A.M."/>
            <person name="Jahan S."/>
            <person name="Shafiuddin M."/>
            <person name="Mahmood N."/>
            <person name="Shommy N.S."/>
        </authorList>
    </citation>
    <scope>NUCLEOTIDE SEQUENCE [LARGE SCALE GENOMIC DNA]</scope>
    <source>
        <strain evidence="3">cv. O-4</strain>
    </source>
</reference>
<organism evidence="2 3">
    <name type="scientific">Corchorus olitorius</name>
    <dbReference type="NCBI Taxonomy" id="93759"/>
    <lineage>
        <taxon>Eukaryota</taxon>
        <taxon>Viridiplantae</taxon>
        <taxon>Streptophyta</taxon>
        <taxon>Embryophyta</taxon>
        <taxon>Tracheophyta</taxon>
        <taxon>Spermatophyta</taxon>
        <taxon>Magnoliopsida</taxon>
        <taxon>eudicotyledons</taxon>
        <taxon>Gunneridae</taxon>
        <taxon>Pentapetalae</taxon>
        <taxon>rosids</taxon>
        <taxon>malvids</taxon>
        <taxon>Malvales</taxon>
        <taxon>Malvaceae</taxon>
        <taxon>Grewioideae</taxon>
        <taxon>Apeibeae</taxon>
        <taxon>Corchorus</taxon>
    </lineage>
</organism>
<evidence type="ECO:0000256" key="1">
    <source>
        <dbReference type="SAM" id="MobiDB-lite"/>
    </source>
</evidence>
<feature type="region of interest" description="Disordered" evidence="1">
    <location>
        <begin position="77"/>
        <end position="98"/>
    </location>
</feature>
<dbReference type="AntiFam" id="ANF00093">
    <property type="entry name" value="Shadow ORF (opposite nagR)"/>
</dbReference>
<keyword evidence="3" id="KW-1185">Reference proteome</keyword>
<dbReference type="Proteomes" id="UP000187203">
    <property type="component" value="Unassembled WGS sequence"/>
</dbReference>
<evidence type="ECO:0000313" key="3">
    <source>
        <dbReference type="Proteomes" id="UP000187203"/>
    </source>
</evidence>
<evidence type="ECO:0000313" key="2">
    <source>
        <dbReference type="EMBL" id="OMP13403.1"/>
    </source>
</evidence>
<name>A0A1R3L218_9ROSI</name>
<protein>
    <submittedName>
        <fullName evidence="2">Uncharacterized protein</fullName>
    </submittedName>
</protein>
<proteinExistence type="predicted"/>
<accession>A0A1R3L218</accession>
<feature type="compositionally biased region" description="Gly residues" evidence="1">
    <location>
        <begin position="81"/>
        <end position="98"/>
    </location>
</feature>
<comment type="caution">
    <text evidence="2">The sequence shown here is derived from an EMBL/GenBank/DDBJ whole genome shotgun (WGS) entry which is preliminary data.</text>
</comment>
<dbReference type="AlphaFoldDB" id="A0A1R3L218"/>
<sequence>MALAHHAQVLAFIQAPAVEGHQGARLRARRQVGQRGGEVAHGHVGLAGLQQAARVARGQRQHADADAGRLALQQAEHGRNQRGGRGVGHGQHKGGGGGGGVEFAWRQRVLQLLQRLADHGPQRQRARRGLHALALAHQELVAQRLAQAAQRIAHGRLGDGQLVGRPREAALRHHLVEDAQQVQIQCAEVQGGHGRGSER</sequence>
<dbReference type="EMBL" id="AWUE01004369">
    <property type="protein sequence ID" value="OMP13403.1"/>
    <property type="molecule type" value="Genomic_DNA"/>
</dbReference>